<evidence type="ECO:0000313" key="7">
    <source>
        <dbReference type="Proteomes" id="UP001630127"/>
    </source>
</evidence>
<reference evidence="6 7" key="1">
    <citation type="submission" date="2024-11" db="EMBL/GenBank/DDBJ databases">
        <title>A near-complete genome assembly of Cinchona calisaya.</title>
        <authorList>
            <person name="Lian D.C."/>
            <person name="Zhao X.W."/>
            <person name="Wei L."/>
        </authorList>
    </citation>
    <scope>NUCLEOTIDE SEQUENCE [LARGE SCALE GENOMIC DNA]</scope>
    <source>
        <tissue evidence="6">Nenye</tissue>
    </source>
</reference>
<sequence length="114" mass="11835">MPFSFKILALSFLSLIATTVIDSSSSSTTTIGVCYKPPPSSYNLPSPEQVAATINSLRISSVHILHPTPAAIRAFAYSNISLLLTVPNSLISSFAANASSASNGFPTTSSLSTP</sequence>
<dbReference type="Gene3D" id="3.20.20.80">
    <property type="entry name" value="Glycosidases"/>
    <property type="match status" value="1"/>
</dbReference>
<organism evidence="6 7">
    <name type="scientific">Cinchona calisaya</name>
    <dbReference type="NCBI Taxonomy" id="153742"/>
    <lineage>
        <taxon>Eukaryota</taxon>
        <taxon>Viridiplantae</taxon>
        <taxon>Streptophyta</taxon>
        <taxon>Embryophyta</taxon>
        <taxon>Tracheophyta</taxon>
        <taxon>Spermatophyta</taxon>
        <taxon>Magnoliopsida</taxon>
        <taxon>eudicotyledons</taxon>
        <taxon>Gunneridae</taxon>
        <taxon>Pentapetalae</taxon>
        <taxon>asterids</taxon>
        <taxon>lamiids</taxon>
        <taxon>Gentianales</taxon>
        <taxon>Rubiaceae</taxon>
        <taxon>Cinchonoideae</taxon>
        <taxon>Cinchoneae</taxon>
        <taxon>Cinchona</taxon>
    </lineage>
</organism>
<dbReference type="Pfam" id="PF00332">
    <property type="entry name" value="Glyco_hydro_17"/>
    <property type="match status" value="1"/>
</dbReference>
<feature type="signal peptide" evidence="5">
    <location>
        <begin position="1"/>
        <end position="23"/>
    </location>
</feature>
<evidence type="ECO:0000256" key="2">
    <source>
        <dbReference type="ARBA" id="ARBA00022801"/>
    </source>
</evidence>
<feature type="chain" id="PRO_5044782775" evidence="5">
    <location>
        <begin position="24"/>
        <end position="114"/>
    </location>
</feature>
<evidence type="ECO:0000313" key="6">
    <source>
        <dbReference type="EMBL" id="KAL3521173.1"/>
    </source>
</evidence>
<comment type="caution">
    <text evidence="6">The sequence shown here is derived from an EMBL/GenBank/DDBJ whole genome shotgun (WGS) entry which is preliminary data.</text>
</comment>
<keyword evidence="2" id="KW-0378">Hydrolase</keyword>
<dbReference type="AlphaFoldDB" id="A0ABD2ZPJ7"/>
<dbReference type="PANTHER" id="PTHR32227">
    <property type="entry name" value="GLUCAN ENDO-1,3-BETA-GLUCOSIDASE BG1-RELATED-RELATED"/>
    <property type="match status" value="1"/>
</dbReference>
<evidence type="ECO:0000256" key="3">
    <source>
        <dbReference type="ARBA" id="ARBA00023295"/>
    </source>
</evidence>
<dbReference type="EMBL" id="JBJUIK010000008">
    <property type="protein sequence ID" value="KAL3521173.1"/>
    <property type="molecule type" value="Genomic_DNA"/>
</dbReference>
<keyword evidence="5" id="KW-0732">Signal</keyword>
<proteinExistence type="inferred from homology"/>
<dbReference type="GO" id="GO:0016798">
    <property type="term" value="F:hydrolase activity, acting on glycosyl bonds"/>
    <property type="evidence" value="ECO:0007669"/>
    <property type="project" value="UniProtKB-KW"/>
</dbReference>
<dbReference type="InterPro" id="IPR000490">
    <property type="entry name" value="Glyco_hydro_17"/>
</dbReference>
<accession>A0ABD2ZPJ7</accession>
<keyword evidence="3" id="KW-0326">Glycosidase</keyword>
<gene>
    <name evidence="6" type="ORF">ACH5RR_019322</name>
</gene>
<name>A0ABD2ZPJ7_9GENT</name>
<dbReference type="SUPFAM" id="SSF51445">
    <property type="entry name" value="(Trans)glycosidases"/>
    <property type="match status" value="1"/>
</dbReference>
<protein>
    <submittedName>
        <fullName evidence="6">Uncharacterized protein</fullName>
    </submittedName>
</protein>
<evidence type="ECO:0000256" key="5">
    <source>
        <dbReference type="SAM" id="SignalP"/>
    </source>
</evidence>
<dbReference type="InterPro" id="IPR044965">
    <property type="entry name" value="Glyco_hydro_17_plant"/>
</dbReference>
<comment type="similarity">
    <text evidence="1 4">Belongs to the glycosyl hydrolase 17 family.</text>
</comment>
<evidence type="ECO:0000256" key="4">
    <source>
        <dbReference type="RuleBase" id="RU004335"/>
    </source>
</evidence>
<keyword evidence="7" id="KW-1185">Reference proteome</keyword>
<evidence type="ECO:0000256" key="1">
    <source>
        <dbReference type="ARBA" id="ARBA00008773"/>
    </source>
</evidence>
<dbReference type="InterPro" id="IPR017853">
    <property type="entry name" value="GH"/>
</dbReference>
<dbReference type="Proteomes" id="UP001630127">
    <property type="component" value="Unassembled WGS sequence"/>
</dbReference>